<dbReference type="SUPFAM" id="SSF54427">
    <property type="entry name" value="NTF2-like"/>
    <property type="match status" value="2"/>
</dbReference>
<evidence type="ECO:0000313" key="4">
    <source>
        <dbReference type="Proteomes" id="UP001319200"/>
    </source>
</evidence>
<proteinExistence type="predicted"/>
<reference evidence="3 4" key="1">
    <citation type="submission" date="2021-05" db="EMBL/GenBank/DDBJ databases">
        <title>A Polyphasic approach of four new species of the genus Ohtaekwangia: Ohtaekwangia histidinii sp. nov., Ohtaekwangia cretensis sp. nov., Ohtaekwangia indiensis sp. nov., Ohtaekwangia reichenbachii sp. nov. from diverse environment.</title>
        <authorList>
            <person name="Octaviana S."/>
        </authorList>
    </citation>
    <scope>NUCLEOTIDE SEQUENCE [LARGE SCALE GENOMIC DNA]</scope>
    <source>
        <strain evidence="3 4">PWU4</strain>
    </source>
</reference>
<comment type="caution">
    <text evidence="3">The sequence shown here is derived from an EMBL/GenBank/DDBJ whole genome shotgun (WGS) entry which is preliminary data.</text>
</comment>
<protein>
    <submittedName>
        <fullName evidence="3">Nuclear transport factor 2 family protein</fullName>
    </submittedName>
</protein>
<dbReference type="AlphaFoldDB" id="A0AAP2GQ56"/>
<dbReference type="InterPro" id="IPR027843">
    <property type="entry name" value="DUF4440"/>
</dbReference>
<dbReference type="Pfam" id="PF14534">
    <property type="entry name" value="DUF4440"/>
    <property type="match status" value="1"/>
</dbReference>
<dbReference type="InterPro" id="IPR037401">
    <property type="entry name" value="SnoaL-like"/>
</dbReference>
<dbReference type="RefSeq" id="WP_254164027.1">
    <property type="nucleotide sequence ID" value="NZ_JAHESF010000013.1"/>
</dbReference>
<dbReference type="InterPro" id="IPR032710">
    <property type="entry name" value="NTF2-like_dom_sf"/>
</dbReference>
<evidence type="ECO:0000259" key="2">
    <source>
        <dbReference type="Pfam" id="PF14534"/>
    </source>
</evidence>
<feature type="domain" description="DUF4440" evidence="2">
    <location>
        <begin position="167"/>
        <end position="267"/>
    </location>
</feature>
<sequence length="283" mass="33154">MKSVFLLIMTGFCFIAYGQKQKSTIPRNFVNNYYQAYSDVPTAERLLHFYADSVVIDDPTYDWVGRSKEGIFRNFTQNNVNNHYTWRVDQQIACGDTLVTEGLLQALYAGAPYTMRFVNIFHFKDGKIIRQYDYYDNREWYSVVEAHNRKRTREKDEATLRHLKQVEWPKAYREQDTVLLDRILADEFQMIGSDGESSNKRDQLEYIKAHKPTYISFEFKIERLDIFDNNTAVVSGTGTIRNKDKQGVYNLVYQSSNILIKRNGQWKAISSHTSGDKVVRVKQ</sequence>
<keyword evidence="4" id="KW-1185">Reference proteome</keyword>
<evidence type="ECO:0000259" key="1">
    <source>
        <dbReference type="Pfam" id="PF12680"/>
    </source>
</evidence>
<dbReference type="Pfam" id="PF12680">
    <property type="entry name" value="SnoaL_2"/>
    <property type="match status" value="1"/>
</dbReference>
<dbReference type="EMBL" id="JAHESF010000013">
    <property type="protein sequence ID" value="MBT1698152.1"/>
    <property type="molecule type" value="Genomic_DNA"/>
</dbReference>
<name>A0AAP2GQ56_9BACT</name>
<evidence type="ECO:0000313" key="3">
    <source>
        <dbReference type="EMBL" id="MBT1698152.1"/>
    </source>
</evidence>
<organism evidence="3 4">
    <name type="scientific">Chryseosolibacter histidini</name>
    <dbReference type="NCBI Taxonomy" id="2782349"/>
    <lineage>
        <taxon>Bacteria</taxon>
        <taxon>Pseudomonadati</taxon>
        <taxon>Bacteroidota</taxon>
        <taxon>Cytophagia</taxon>
        <taxon>Cytophagales</taxon>
        <taxon>Chryseotaleaceae</taxon>
        <taxon>Chryseosolibacter</taxon>
    </lineage>
</organism>
<feature type="domain" description="SnoaL-like" evidence="1">
    <location>
        <begin position="32"/>
        <end position="130"/>
    </location>
</feature>
<accession>A0AAP2GQ56</accession>
<gene>
    <name evidence="3" type="ORF">KK083_14765</name>
</gene>
<dbReference type="Proteomes" id="UP001319200">
    <property type="component" value="Unassembled WGS sequence"/>
</dbReference>
<dbReference type="Gene3D" id="3.10.450.50">
    <property type="match status" value="2"/>
</dbReference>